<keyword evidence="1" id="KW-0479">Metal-binding</keyword>
<sequence length="83" mass="9930">MFRLCSIDVIVLIDRENILGYAQIIRSMQGKPLLYYDGYTFYNKSTNNFRTRWICSTHHRKKCRAAIYTMDSRIVKKNTVHNH</sequence>
<organism evidence="5 6">
    <name type="scientific">Loxostege sticticalis</name>
    <name type="common">Beet webworm moth</name>
    <dbReference type="NCBI Taxonomy" id="481309"/>
    <lineage>
        <taxon>Eukaryota</taxon>
        <taxon>Metazoa</taxon>
        <taxon>Ecdysozoa</taxon>
        <taxon>Arthropoda</taxon>
        <taxon>Hexapoda</taxon>
        <taxon>Insecta</taxon>
        <taxon>Pterygota</taxon>
        <taxon>Neoptera</taxon>
        <taxon>Endopterygota</taxon>
        <taxon>Lepidoptera</taxon>
        <taxon>Glossata</taxon>
        <taxon>Ditrysia</taxon>
        <taxon>Pyraloidea</taxon>
        <taxon>Crambidae</taxon>
        <taxon>Pyraustinae</taxon>
        <taxon>Loxostege</taxon>
    </lineage>
</organism>
<protein>
    <recommendedName>
        <fullName evidence="4">FLYWCH-type domain-containing protein</fullName>
    </recommendedName>
</protein>
<name>A0ABR3HY85_LOXSC</name>
<evidence type="ECO:0000256" key="3">
    <source>
        <dbReference type="ARBA" id="ARBA00022833"/>
    </source>
</evidence>
<dbReference type="Pfam" id="PF04500">
    <property type="entry name" value="FLYWCH"/>
    <property type="match status" value="1"/>
</dbReference>
<evidence type="ECO:0000256" key="2">
    <source>
        <dbReference type="ARBA" id="ARBA00022771"/>
    </source>
</evidence>
<keyword evidence="3" id="KW-0862">Zinc</keyword>
<dbReference type="Gene3D" id="2.20.25.240">
    <property type="match status" value="1"/>
</dbReference>
<comment type="caution">
    <text evidence="5">The sequence shown here is derived from an EMBL/GenBank/DDBJ whole genome shotgun (WGS) entry which is preliminary data.</text>
</comment>
<keyword evidence="6" id="KW-1185">Reference proteome</keyword>
<reference evidence="5 6" key="1">
    <citation type="submission" date="2024-06" db="EMBL/GenBank/DDBJ databases">
        <title>A chromosome-level genome assembly of beet webworm, Loxostege sticticalis.</title>
        <authorList>
            <person name="Zhang Y."/>
        </authorList>
    </citation>
    <scope>NUCLEOTIDE SEQUENCE [LARGE SCALE GENOMIC DNA]</scope>
    <source>
        <strain evidence="5">AQ026</strain>
        <tissue evidence="5">Whole body</tissue>
    </source>
</reference>
<evidence type="ECO:0000256" key="1">
    <source>
        <dbReference type="ARBA" id="ARBA00022723"/>
    </source>
</evidence>
<feature type="domain" description="FLYWCH-type" evidence="4">
    <location>
        <begin position="25"/>
        <end position="83"/>
    </location>
</feature>
<evidence type="ECO:0000313" key="6">
    <source>
        <dbReference type="Proteomes" id="UP001549920"/>
    </source>
</evidence>
<accession>A0ABR3HY85</accession>
<dbReference type="InterPro" id="IPR007588">
    <property type="entry name" value="Znf_FLYWCH"/>
</dbReference>
<proteinExistence type="predicted"/>
<evidence type="ECO:0000259" key="4">
    <source>
        <dbReference type="Pfam" id="PF04500"/>
    </source>
</evidence>
<keyword evidence="2" id="KW-0863">Zinc-finger</keyword>
<dbReference type="EMBL" id="JBEUOH010000011">
    <property type="protein sequence ID" value="KAL0881514.1"/>
    <property type="molecule type" value="Genomic_DNA"/>
</dbReference>
<evidence type="ECO:0000313" key="5">
    <source>
        <dbReference type="EMBL" id="KAL0881514.1"/>
    </source>
</evidence>
<dbReference type="Proteomes" id="UP001549920">
    <property type="component" value="Unassembled WGS sequence"/>
</dbReference>
<gene>
    <name evidence="5" type="ORF">ABMA27_001365</name>
</gene>